<feature type="region of interest" description="Disordered" evidence="9">
    <location>
        <begin position="213"/>
        <end position="234"/>
    </location>
</feature>
<dbReference type="PANTHER" id="PTHR46765">
    <property type="entry name" value="P-LOOP CONTAINING NUCLEOSIDE TRIPHOSPHATE HYDROLASES SUPERFAMILY PROTEIN"/>
    <property type="match status" value="1"/>
</dbReference>
<dbReference type="GO" id="GO:0005634">
    <property type="term" value="C:nucleus"/>
    <property type="evidence" value="ECO:0007669"/>
    <property type="project" value="UniProtKB-SubCell"/>
</dbReference>
<feature type="compositionally biased region" description="Basic and acidic residues" evidence="9">
    <location>
        <begin position="413"/>
        <end position="422"/>
    </location>
</feature>
<reference evidence="11" key="1">
    <citation type="submission" date="2022-07" db="EMBL/GenBank/DDBJ databases">
        <title>Phylogenomic reconstructions and comparative analyses of Kickxellomycotina fungi.</title>
        <authorList>
            <person name="Reynolds N.K."/>
            <person name="Stajich J.E."/>
            <person name="Barry K."/>
            <person name="Grigoriev I.V."/>
            <person name="Crous P."/>
            <person name="Smith M.E."/>
        </authorList>
    </citation>
    <scope>NUCLEOTIDE SEQUENCE</scope>
    <source>
        <strain evidence="11">CBS 109367</strain>
    </source>
</reference>
<evidence type="ECO:0000256" key="1">
    <source>
        <dbReference type="ARBA" id="ARBA00004123"/>
    </source>
</evidence>
<dbReference type="PANTHER" id="PTHR46765:SF1">
    <property type="entry name" value="P-LOOP CONTAINING NUCLEOSIDE TRIPHOSPHATE HYDROLASES SUPERFAMILY PROTEIN"/>
    <property type="match status" value="1"/>
</dbReference>
<dbReference type="Pfam" id="PF00004">
    <property type="entry name" value="AAA"/>
    <property type="match status" value="1"/>
</dbReference>
<dbReference type="SMART" id="SM00382">
    <property type="entry name" value="AAA"/>
    <property type="match status" value="1"/>
</dbReference>
<accession>A0A9W8GRH2</accession>
<evidence type="ECO:0000256" key="3">
    <source>
        <dbReference type="ARBA" id="ARBA00022741"/>
    </source>
</evidence>
<dbReference type="Gene3D" id="1.10.8.60">
    <property type="match status" value="1"/>
</dbReference>
<evidence type="ECO:0000256" key="4">
    <source>
        <dbReference type="ARBA" id="ARBA00022840"/>
    </source>
</evidence>
<dbReference type="Proteomes" id="UP001151516">
    <property type="component" value="Unassembled WGS sequence"/>
</dbReference>
<comment type="subcellular location">
    <subcellularLocation>
        <location evidence="1">Nucleus</location>
    </subcellularLocation>
</comment>
<sequence>MQPGSSDFGKSFLTNSLQPAATAVSALDQLGTTRSGPQRAAVFPDTYDEDDEDEFMGGGASHGLTLLPTAQDSDDDDDEVDNFIANNLHTPLSSLQPNRPHAPNGSSFGQFADARVVCDPLTGQAVLRSNAELDFADSGEFKIDEELVAAPELDAVKEGVAVANYVMHRSVVEKAKEKAKLAAQSLTMFTPDEQYRAYQSAIDRQAQLDSDLAAGKRQKLNHSDDSGFTSALPNPLASGSTSKYVLSGSRSSLFESKYSLPPESGDFIASRNSRGKSLYFALRSDIEVSKQMDRIATLRGEDRMSSSQINRVVADIEGELDTAQALHASEMEMVEMLEVSAISSQTKEHAPTVAADSRLWVDKYRAQTFLDLVSDERTNRAVMQWLKEWDYCVFGRESAVTKRQTAPATQRTEQGKAENTDRWKRPQRRILLLSGPPGLGKTTLAHVVARQAGYATVEINASDDRTAGKIKDRVLGVTQTHTVGLTGEARPQLLIIDEVDGASAAQSAQGDFISMLVKLTANAEDKSSGQASKKRKGGDQGPLLRPIICICNNVYAPVLRPLRQVAQCYHVNPPTSARLAKRLEEVCEAEGVPTDAWGLVELAKQNEGDIRSCLNSLQMISARANKIDSESLRSSAIGVKDVQRSLFSIWAMIFTRPNASSLTLSRSSKSLLGKRDSSGRVGGNSSVDREYAKLILDSIRSSGEHDRLMQGCFENYLRMEFRDLTHTKVSSLCSDWLEFYDFVDTTCRKNPSGSESLYAYLEFPLLAIHRTCSTPMGLSRGDFEYPHSEFEAFQGRQVALGIIQSLMSSASSARTRSALTVNVAAMGLIDYLLRILSPQLVTSNKHLLKGEEHARLYRLVEVMSAWQLTLVQNKDANGQFVYRLEPPIDRLYGFPSQRPSRPIMPMRYPVRQLIAQELERLRLARLAAKSGPVAEGDGADAKELSKRDYLTKLFADPMASIATAKPKKIDEDGSEDEEEPVVKDFFGRIVAKKKQPASTRSPAKGTKKAGHANGSAERSREWFHFFEGFSNAVRKPTQVNELL</sequence>
<keyword evidence="4" id="KW-0067">ATP-binding</keyword>
<evidence type="ECO:0000256" key="2">
    <source>
        <dbReference type="ARBA" id="ARBA00022705"/>
    </source>
</evidence>
<dbReference type="InterPro" id="IPR053016">
    <property type="entry name" value="CTF18-RFC_complex"/>
</dbReference>
<feature type="compositionally biased region" description="Polar residues" evidence="9">
    <location>
        <begin position="402"/>
        <end position="412"/>
    </location>
</feature>
<comment type="similarity">
    <text evidence="8">Belongs to the activator 1 small subunits family. CTF18 subfamily.</text>
</comment>
<dbReference type="GO" id="GO:0003677">
    <property type="term" value="F:DNA binding"/>
    <property type="evidence" value="ECO:0007669"/>
    <property type="project" value="UniProtKB-KW"/>
</dbReference>
<dbReference type="InterPro" id="IPR047854">
    <property type="entry name" value="RFC_lid"/>
</dbReference>
<dbReference type="Gene3D" id="3.40.50.300">
    <property type="entry name" value="P-loop containing nucleotide triphosphate hydrolases"/>
    <property type="match status" value="1"/>
</dbReference>
<evidence type="ECO:0000313" key="11">
    <source>
        <dbReference type="EMBL" id="KAJ2690470.1"/>
    </source>
</evidence>
<feature type="domain" description="AAA+ ATPase" evidence="10">
    <location>
        <begin position="427"/>
        <end position="574"/>
    </location>
</feature>
<evidence type="ECO:0000256" key="5">
    <source>
        <dbReference type="ARBA" id="ARBA00023125"/>
    </source>
</evidence>
<dbReference type="InterPro" id="IPR003959">
    <property type="entry name" value="ATPase_AAA_core"/>
</dbReference>
<dbReference type="SUPFAM" id="SSF52540">
    <property type="entry name" value="P-loop containing nucleoside triphosphate hydrolases"/>
    <property type="match status" value="1"/>
</dbReference>
<keyword evidence="2" id="KW-0235">DNA replication</keyword>
<feature type="region of interest" description="Disordered" evidence="9">
    <location>
        <begin position="992"/>
        <end position="1017"/>
    </location>
</feature>
<dbReference type="CDD" id="cd00009">
    <property type="entry name" value="AAA"/>
    <property type="match status" value="1"/>
</dbReference>
<comment type="caution">
    <text evidence="11">The sequence shown here is derived from an EMBL/GenBank/DDBJ whole genome shotgun (WGS) entry which is preliminary data.</text>
</comment>
<keyword evidence="3" id="KW-0547">Nucleotide-binding</keyword>
<keyword evidence="6" id="KW-0539">Nucleus</keyword>
<dbReference type="InterPro" id="IPR027417">
    <property type="entry name" value="P-loop_NTPase"/>
</dbReference>
<evidence type="ECO:0000256" key="7">
    <source>
        <dbReference type="ARBA" id="ARBA00023306"/>
    </source>
</evidence>
<dbReference type="OrthoDB" id="2195431at2759"/>
<organism evidence="11 12">
    <name type="scientific">Coemansia spiralis</name>
    <dbReference type="NCBI Taxonomy" id="417178"/>
    <lineage>
        <taxon>Eukaryota</taxon>
        <taxon>Fungi</taxon>
        <taxon>Fungi incertae sedis</taxon>
        <taxon>Zoopagomycota</taxon>
        <taxon>Kickxellomycotina</taxon>
        <taxon>Kickxellomycetes</taxon>
        <taxon>Kickxellales</taxon>
        <taxon>Kickxellaceae</taxon>
        <taxon>Coemansia</taxon>
    </lineage>
</organism>
<dbReference type="GO" id="GO:0005524">
    <property type="term" value="F:ATP binding"/>
    <property type="evidence" value="ECO:0007669"/>
    <property type="project" value="UniProtKB-KW"/>
</dbReference>
<dbReference type="EMBL" id="JANBTX010000011">
    <property type="protein sequence ID" value="KAJ2690470.1"/>
    <property type="molecule type" value="Genomic_DNA"/>
</dbReference>
<evidence type="ECO:0000256" key="8">
    <source>
        <dbReference type="ARBA" id="ARBA00043975"/>
    </source>
</evidence>
<dbReference type="CDD" id="cd18140">
    <property type="entry name" value="HLD_clamp_RFC"/>
    <property type="match status" value="1"/>
</dbReference>
<keyword evidence="7" id="KW-0131">Cell cycle</keyword>
<dbReference type="AlphaFoldDB" id="A0A9W8GRH2"/>
<keyword evidence="5" id="KW-0238">DNA-binding</keyword>
<proteinExistence type="inferred from homology"/>
<dbReference type="GO" id="GO:0006260">
    <property type="term" value="P:DNA replication"/>
    <property type="evidence" value="ECO:0007669"/>
    <property type="project" value="UniProtKB-KW"/>
</dbReference>
<protein>
    <submittedName>
        <fullName evidence="11">Chromosome transmission fidelity protein 18</fullName>
    </submittedName>
</protein>
<name>A0A9W8GRH2_9FUNG</name>
<dbReference type="GO" id="GO:0016887">
    <property type="term" value="F:ATP hydrolysis activity"/>
    <property type="evidence" value="ECO:0007669"/>
    <property type="project" value="InterPro"/>
</dbReference>
<gene>
    <name evidence="11" type="primary">ctf18</name>
    <name evidence="11" type="ORF">IWW39_000717</name>
</gene>
<keyword evidence="12" id="KW-1185">Reference proteome</keyword>
<evidence type="ECO:0000259" key="10">
    <source>
        <dbReference type="SMART" id="SM00382"/>
    </source>
</evidence>
<evidence type="ECO:0000256" key="6">
    <source>
        <dbReference type="ARBA" id="ARBA00023242"/>
    </source>
</evidence>
<evidence type="ECO:0000256" key="9">
    <source>
        <dbReference type="SAM" id="MobiDB-lite"/>
    </source>
</evidence>
<dbReference type="InterPro" id="IPR003593">
    <property type="entry name" value="AAA+_ATPase"/>
</dbReference>
<feature type="region of interest" description="Disordered" evidence="9">
    <location>
        <begin position="402"/>
        <end position="422"/>
    </location>
</feature>
<evidence type="ECO:0000313" key="12">
    <source>
        <dbReference type="Proteomes" id="UP001151516"/>
    </source>
</evidence>